<evidence type="ECO:0000313" key="2">
    <source>
        <dbReference type="Proteomes" id="UP000559653"/>
    </source>
</evidence>
<gene>
    <name evidence="1" type="ORF">H2B03_04580</name>
</gene>
<evidence type="ECO:0000313" key="1">
    <source>
        <dbReference type="EMBL" id="MBA4452433.1"/>
    </source>
</evidence>
<accession>A0AC60VYE5</accession>
<organism evidence="1 2">
    <name type="scientific">Candidatus Nitrosomaritimum aestuariumsis</name>
    <dbReference type="NCBI Taxonomy" id="3342354"/>
    <lineage>
        <taxon>Archaea</taxon>
        <taxon>Nitrososphaerota</taxon>
        <taxon>Nitrososphaeria</taxon>
        <taxon>Nitrosopumilales</taxon>
        <taxon>Nitrosopumilaceae</taxon>
        <taxon>Candidatus Nitrosomaritimum</taxon>
    </lineage>
</organism>
<dbReference type="EMBL" id="JACEMZ010000023">
    <property type="protein sequence ID" value="MBA4452433.1"/>
    <property type="molecule type" value="Genomic_DNA"/>
</dbReference>
<proteinExistence type="predicted"/>
<sequence>MPNIKDVYPIAKNILKKHYLCDCCLGRLFSKKLNLSSNRILGKKLKQNNSHSKKCYICKNMFDNLSPYLKLMLDSCSAYGFSSFVVGAKIKPSIIDRDDIIRSKFQLRGIDSVKTDLTRELSKLFARKTKKKFDYLDPDITFTLDFKEGTCQVRSKQIFLQGRYCKNYRGFSQKQKSCENCSGKGCRVCDYHGLTEFDSVEGQLSKFLFDKFGGTIARFTWIGGEDKSSLVLGSGRPFFVKIQNPLKRKVRLPKTFKANSIVVKNCKIISTIPKKPLEFKSLIEIKISTEKPIQSFALQKLKQKLKNPIVIYENSGRRSEKKIFNSKYKKTSKNKFTLTIDVEGGFPVKRFVIGDEVVPGVSQTIGDNCKCDEFDFLKIEMITNN</sequence>
<protein>
    <submittedName>
        <fullName evidence="1">Pseudouridine synthase</fullName>
    </submittedName>
</protein>
<reference evidence="1 2" key="1">
    <citation type="journal article" date="2020" name="Appl. Environ. Microbiol.">
        <title>Genomic Characteristics of a Novel Species of Ammonia-Oxidizing Archaea from the Jiulong River Estuary.</title>
        <authorList>
            <person name="Zou D."/>
            <person name="Wan R."/>
            <person name="Han L."/>
            <person name="Xu M.N."/>
            <person name="Liu Y."/>
            <person name="Liu H."/>
            <person name="Kao S.J."/>
            <person name="Li M."/>
        </authorList>
    </citation>
    <scope>NUCLEOTIDE SEQUENCE [LARGE SCALE GENOMIC DNA]</scope>
    <source>
        <strain evidence="1">W1bin1</strain>
    </source>
</reference>
<dbReference type="Proteomes" id="UP000559653">
    <property type="component" value="Unassembled WGS sequence"/>
</dbReference>
<comment type="caution">
    <text evidence="1">The sequence shown here is derived from an EMBL/GenBank/DDBJ whole genome shotgun (WGS) entry which is preliminary data.</text>
</comment>
<name>A0AC60VYE5_9ARCH</name>